<evidence type="ECO:0000313" key="1">
    <source>
        <dbReference type="EMBL" id="KKQ26937.1"/>
    </source>
</evidence>
<name>A0A0G0GAD3_9BACT</name>
<dbReference type="AlphaFoldDB" id="A0A0G0GAD3"/>
<sequence>MDINELEKILRNSKLPEIATPLHKQILESFILKEEPVKIISDRQDNRPIVMFDLIMPCPAFSSDDLLNNNFNSTSYVSCY</sequence>
<protein>
    <submittedName>
        <fullName evidence="1">Uncharacterized protein</fullName>
    </submittedName>
</protein>
<comment type="caution">
    <text evidence="1">The sequence shown here is derived from an EMBL/GenBank/DDBJ whole genome shotgun (WGS) entry which is preliminary data.</text>
</comment>
<dbReference type="STRING" id="1619046.US42_C0018G0011"/>
<dbReference type="EMBL" id="LBSX01000018">
    <property type="protein sequence ID" value="KKQ26937.1"/>
    <property type="molecule type" value="Genomic_DNA"/>
</dbReference>
<dbReference type="Proteomes" id="UP000034849">
    <property type="component" value="Unassembled WGS sequence"/>
</dbReference>
<gene>
    <name evidence="1" type="ORF">US42_C0018G0011</name>
</gene>
<organism evidence="1 2">
    <name type="scientific">Candidatus Magasanikbacteria bacterium GW2011_GWC2_37_14</name>
    <dbReference type="NCBI Taxonomy" id="1619046"/>
    <lineage>
        <taxon>Bacteria</taxon>
        <taxon>Candidatus Magasanikiibacteriota</taxon>
    </lineage>
</organism>
<reference evidence="1 2" key="1">
    <citation type="journal article" date="2015" name="Nature">
        <title>rRNA introns, odd ribosomes, and small enigmatic genomes across a large radiation of phyla.</title>
        <authorList>
            <person name="Brown C.T."/>
            <person name="Hug L.A."/>
            <person name="Thomas B.C."/>
            <person name="Sharon I."/>
            <person name="Castelle C.J."/>
            <person name="Singh A."/>
            <person name="Wilkins M.J."/>
            <person name="Williams K.H."/>
            <person name="Banfield J.F."/>
        </authorList>
    </citation>
    <scope>NUCLEOTIDE SEQUENCE [LARGE SCALE GENOMIC DNA]</scope>
</reference>
<evidence type="ECO:0000313" key="2">
    <source>
        <dbReference type="Proteomes" id="UP000034849"/>
    </source>
</evidence>
<proteinExistence type="predicted"/>
<accession>A0A0G0GAD3</accession>